<protein>
    <submittedName>
        <fullName evidence="1">Uncharacterized protein</fullName>
    </submittedName>
</protein>
<dbReference type="Proteomes" id="UP000029738">
    <property type="component" value="Unassembled WGS sequence"/>
</dbReference>
<reference evidence="1" key="2">
    <citation type="submission" date="2019-11" db="EMBL/GenBank/DDBJ databases">
        <title>Improved Assembly of Tolypothrix boutellei genome.</title>
        <authorList>
            <person name="Sarangi A.N."/>
            <person name="Mukherjee M."/>
            <person name="Ghosh S."/>
            <person name="Singh D."/>
            <person name="Das A."/>
            <person name="Kant S."/>
            <person name="Prusty A."/>
            <person name="Tripathy S."/>
        </authorList>
    </citation>
    <scope>NUCLEOTIDE SEQUENCE</scope>
    <source>
        <strain evidence="1">VB521301</strain>
    </source>
</reference>
<name>A0A8S9T1X7_9CYAN</name>
<keyword evidence="2" id="KW-1185">Reference proteome</keyword>
<evidence type="ECO:0000313" key="1">
    <source>
        <dbReference type="EMBL" id="KAF3885539.1"/>
    </source>
</evidence>
<dbReference type="AlphaFoldDB" id="A0A8S9T1X7"/>
<evidence type="ECO:0000313" key="2">
    <source>
        <dbReference type="Proteomes" id="UP000029738"/>
    </source>
</evidence>
<reference evidence="1" key="1">
    <citation type="journal article" date="2015" name="Genome Announc.">
        <title>Draft Genome Sequence of Tolypothrix boutellei Strain VB521301.</title>
        <authorList>
            <person name="Chandrababunaidu M.M."/>
            <person name="Singh D."/>
            <person name="Sen D."/>
            <person name="Bhan S."/>
            <person name="Das S."/>
            <person name="Gupta A."/>
            <person name="Adhikary S.P."/>
            <person name="Tripathy S."/>
        </authorList>
    </citation>
    <scope>NUCLEOTIDE SEQUENCE</scope>
    <source>
        <strain evidence="1">VB521301</strain>
    </source>
</reference>
<proteinExistence type="predicted"/>
<comment type="caution">
    <text evidence="1">The sequence shown here is derived from an EMBL/GenBank/DDBJ whole genome shotgun (WGS) entry which is preliminary data.</text>
</comment>
<dbReference type="EMBL" id="JHEG04000001">
    <property type="protein sequence ID" value="KAF3885539.1"/>
    <property type="molecule type" value="Genomic_DNA"/>
</dbReference>
<organism evidence="1 2">
    <name type="scientific">Tolypothrix bouteillei VB521301</name>
    <dbReference type="NCBI Taxonomy" id="1479485"/>
    <lineage>
        <taxon>Bacteria</taxon>
        <taxon>Bacillati</taxon>
        <taxon>Cyanobacteriota</taxon>
        <taxon>Cyanophyceae</taxon>
        <taxon>Nostocales</taxon>
        <taxon>Tolypothrichaceae</taxon>
        <taxon>Tolypothrix</taxon>
    </lineage>
</organism>
<gene>
    <name evidence="1" type="ORF">DA73_0400008765</name>
</gene>
<accession>A0A8S9T1X7</accession>
<sequence length="57" mass="6852">MHAFDYYRVNLRVIKCSDRERYLKQLVSRILQEQIGSSELAQEQCEIRRHLTPQQSS</sequence>